<evidence type="ECO:0000256" key="3">
    <source>
        <dbReference type="ARBA" id="ARBA00022801"/>
    </source>
</evidence>
<dbReference type="RefSeq" id="WP_345339641.1">
    <property type="nucleotide sequence ID" value="NZ_BAABLI010000010.1"/>
</dbReference>
<feature type="chain" id="PRO_5047187536" evidence="5">
    <location>
        <begin position="25"/>
        <end position="464"/>
    </location>
</feature>
<keyword evidence="6" id="KW-0121">Carboxypeptidase</keyword>
<sequence>MFKQIKTVAVLLGLYLFTSHASYAACLTSEVESNDSESTANSGICSGVRISGDMSRRDTDWFSFTTNDRAEIAISLIHHSRDDFDWALYRASGGALLTGETSTIPESGSYLGDADTYYLKVTRYKGSGWYDLTIDFSQADGGTPGGNDCGYGVRPALPAGLSQLISGSTDDQCATLTSGQGAALLMGGGSDVDDAFANRVKPHIGAGSDVVVLRASGTDAYNDYLQSLIAADSVETLIIDSRTLANSDYVDWVIRSAEFVFVAGGDQSEYLNLWQGTKVQTALQSVFDKGGVIGGTSAGMAIMAASVYDPDGVAGAVSSEVVTDFCHQTLNFSSSFVSLPMLANSLTDTHFYERDRMGRAVVSLGHHSTQHFAIAASEGTSLFVDSFGVGVVDGSYEVYVLRETAQTERVELSCGLPVIYKGIERIKLLSGDTIDLNDFSHSGEVLSIGIDGNNSQFYTPTDPY</sequence>
<dbReference type="EMBL" id="JBHUHT010000015">
    <property type="protein sequence ID" value="MFD2097063.1"/>
    <property type="molecule type" value="Genomic_DNA"/>
</dbReference>
<dbReference type="CDD" id="cd03145">
    <property type="entry name" value="GAT1_cyanophycinase"/>
    <property type="match status" value="1"/>
</dbReference>
<dbReference type="SUPFAM" id="SSF52317">
    <property type="entry name" value="Class I glutamine amidotransferase-like"/>
    <property type="match status" value="1"/>
</dbReference>
<keyword evidence="5" id="KW-0732">Signal</keyword>
<feature type="signal peptide" evidence="5">
    <location>
        <begin position="1"/>
        <end position="24"/>
    </location>
</feature>
<dbReference type="GO" id="GO:0004180">
    <property type="term" value="F:carboxypeptidase activity"/>
    <property type="evidence" value="ECO:0007669"/>
    <property type="project" value="UniProtKB-KW"/>
</dbReference>
<evidence type="ECO:0000256" key="5">
    <source>
        <dbReference type="SAM" id="SignalP"/>
    </source>
</evidence>
<dbReference type="Gene3D" id="3.40.50.880">
    <property type="match status" value="1"/>
</dbReference>
<evidence type="ECO:0000313" key="6">
    <source>
        <dbReference type="EMBL" id="MFD2097063.1"/>
    </source>
</evidence>
<gene>
    <name evidence="6" type="ORF">ACFSJ3_13790</name>
</gene>
<evidence type="ECO:0000256" key="1">
    <source>
        <dbReference type="ARBA" id="ARBA00006534"/>
    </source>
</evidence>
<dbReference type="SUPFAM" id="SSF89260">
    <property type="entry name" value="Collagen-binding domain"/>
    <property type="match status" value="1"/>
</dbReference>
<dbReference type="Proteomes" id="UP001597380">
    <property type="component" value="Unassembled WGS sequence"/>
</dbReference>
<evidence type="ECO:0000313" key="7">
    <source>
        <dbReference type="Proteomes" id="UP001597380"/>
    </source>
</evidence>
<keyword evidence="4" id="KW-0720">Serine protease</keyword>
<dbReference type="InterPro" id="IPR005320">
    <property type="entry name" value="Peptidase_S51"/>
</dbReference>
<proteinExistence type="inferred from homology"/>
<evidence type="ECO:0000256" key="4">
    <source>
        <dbReference type="ARBA" id="ARBA00022825"/>
    </source>
</evidence>
<dbReference type="InterPro" id="IPR029062">
    <property type="entry name" value="Class_I_gatase-like"/>
</dbReference>
<accession>A0ABW4XS01</accession>
<keyword evidence="3 6" id="KW-0378">Hydrolase</keyword>
<keyword evidence="2" id="KW-0645">Protease</keyword>
<comment type="similarity">
    <text evidence="1">Belongs to the peptidase S51 family.</text>
</comment>
<reference evidence="7" key="1">
    <citation type="journal article" date="2019" name="Int. J. Syst. Evol. Microbiol.">
        <title>The Global Catalogue of Microorganisms (GCM) 10K type strain sequencing project: providing services to taxonomists for standard genome sequencing and annotation.</title>
        <authorList>
            <consortium name="The Broad Institute Genomics Platform"/>
            <consortium name="The Broad Institute Genome Sequencing Center for Infectious Disease"/>
            <person name="Wu L."/>
            <person name="Ma J."/>
        </authorList>
    </citation>
    <scope>NUCLEOTIDE SEQUENCE [LARGE SCALE GENOMIC DNA]</scope>
    <source>
        <strain evidence="7">CGMCC 1.10992</strain>
    </source>
</reference>
<dbReference type="GO" id="GO:0008241">
    <property type="term" value="F:peptidyl-dipeptidase activity"/>
    <property type="evidence" value="ECO:0007669"/>
    <property type="project" value="UniProtKB-EC"/>
</dbReference>
<dbReference type="EC" id="3.4.15.6" evidence="6"/>
<keyword evidence="7" id="KW-1185">Reference proteome</keyword>
<dbReference type="Pfam" id="PF03575">
    <property type="entry name" value="Peptidase_S51"/>
    <property type="match status" value="1"/>
</dbReference>
<evidence type="ECO:0000256" key="2">
    <source>
        <dbReference type="ARBA" id="ARBA00022670"/>
    </source>
</evidence>
<dbReference type="PANTHER" id="PTHR36175">
    <property type="entry name" value="CYANOPHYCINASE"/>
    <property type="match status" value="1"/>
</dbReference>
<organism evidence="6 7">
    <name type="scientific">Corallincola platygyrae</name>
    <dbReference type="NCBI Taxonomy" id="1193278"/>
    <lineage>
        <taxon>Bacteria</taxon>
        <taxon>Pseudomonadati</taxon>
        <taxon>Pseudomonadota</taxon>
        <taxon>Gammaproteobacteria</taxon>
        <taxon>Alteromonadales</taxon>
        <taxon>Psychromonadaceae</taxon>
        <taxon>Corallincola</taxon>
    </lineage>
</organism>
<comment type="caution">
    <text evidence="6">The sequence shown here is derived from an EMBL/GenBank/DDBJ whole genome shotgun (WGS) entry which is preliminary data.</text>
</comment>
<name>A0ABW4XS01_9GAMM</name>
<dbReference type="PANTHER" id="PTHR36175:SF1">
    <property type="entry name" value="CYANOPHYCINASE"/>
    <property type="match status" value="1"/>
</dbReference>
<dbReference type="Gene3D" id="2.60.120.380">
    <property type="match status" value="1"/>
</dbReference>
<protein>
    <submittedName>
        <fullName evidence="6">Cyanophycinase</fullName>
        <ecNumber evidence="6">3.4.15.6</ecNumber>
    </submittedName>
</protein>